<feature type="region of interest" description="Disordered" evidence="1">
    <location>
        <begin position="1"/>
        <end position="38"/>
    </location>
</feature>
<evidence type="ECO:0000313" key="2">
    <source>
        <dbReference type="EMBL" id="JAT69243.1"/>
    </source>
</evidence>
<feature type="non-terminal residue" evidence="2">
    <location>
        <position position="1"/>
    </location>
</feature>
<proteinExistence type="predicted"/>
<gene>
    <name evidence="2" type="ORF">g.21947</name>
</gene>
<evidence type="ECO:0000256" key="1">
    <source>
        <dbReference type="SAM" id="MobiDB-lite"/>
    </source>
</evidence>
<accession>A0A1D1ZRB2</accession>
<dbReference type="EMBL" id="GDKF01009379">
    <property type="protein sequence ID" value="JAT69243.1"/>
    <property type="molecule type" value="Transcribed_RNA"/>
</dbReference>
<organism evidence="2">
    <name type="scientific">Auxenochlorella protothecoides</name>
    <name type="common">Green microalga</name>
    <name type="synonym">Chlorella protothecoides</name>
    <dbReference type="NCBI Taxonomy" id="3075"/>
    <lineage>
        <taxon>Eukaryota</taxon>
        <taxon>Viridiplantae</taxon>
        <taxon>Chlorophyta</taxon>
        <taxon>core chlorophytes</taxon>
        <taxon>Trebouxiophyceae</taxon>
        <taxon>Chlorellales</taxon>
        <taxon>Chlorellaceae</taxon>
        <taxon>Auxenochlorella</taxon>
    </lineage>
</organism>
<reference evidence="2" key="1">
    <citation type="submission" date="2015-08" db="EMBL/GenBank/DDBJ databases">
        <authorList>
            <person name="Babu N.S."/>
            <person name="Beckwith C.J."/>
            <person name="Beseler K.G."/>
            <person name="Brison A."/>
            <person name="Carone J.V."/>
            <person name="Caskin T.P."/>
            <person name="Diamond M."/>
            <person name="Durham M.E."/>
            <person name="Foxe J.M."/>
            <person name="Go M."/>
            <person name="Henderson B.A."/>
            <person name="Jones I.B."/>
            <person name="McGettigan J.A."/>
            <person name="Micheletti S.J."/>
            <person name="Nasrallah M.E."/>
            <person name="Ortiz D."/>
            <person name="Piller C.R."/>
            <person name="Privatt S.R."/>
            <person name="Schneider S.L."/>
            <person name="Sharp S."/>
            <person name="Smith T.C."/>
            <person name="Stanton J.D."/>
            <person name="Ullery H.E."/>
            <person name="Wilson R.J."/>
            <person name="Serrano M.G."/>
            <person name="Buck G."/>
            <person name="Lee V."/>
            <person name="Wang Y."/>
            <person name="Carvalho R."/>
            <person name="Voegtly L."/>
            <person name="Shi R."/>
            <person name="Duckworth R."/>
            <person name="Johnson A."/>
            <person name="Loviza R."/>
            <person name="Walstead R."/>
            <person name="Shah Z."/>
            <person name="Kiflezghi M."/>
            <person name="Wade K."/>
            <person name="Ball S.L."/>
            <person name="Bradley K.W."/>
            <person name="Asai D.J."/>
            <person name="Bowman C.A."/>
            <person name="Russell D.A."/>
            <person name="Pope W.H."/>
            <person name="Jacobs-Sera D."/>
            <person name="Hendrix R.W."/>
            <person name="Hatfull G.F."/>
        </authorList>
    </citation>
    <scope>NUCLEOTIDE SEQUENCE</scope>
</reference>
<protein>
    <submittedName>
        <fullName evidence="2">Uncharacterized protein</fullName>
    </submittedName>
</protein>
<sequence>QDCTASDPPTRILGVSWPGQMGEAAACNPTSSDSPSAAEEDLLAQLTYFEERADPQDPEQAAMLDKMREHVRRLRYARGDWNKPSCNRDWNDPTPPSSATAPMAIDSYRAYKKHIGSDQAVPLLRQASL</sequence>
<name>A0A1D1ZRB2_AUXPR</name>
<dbReference type="AlphaFoldDB" id="A0A1D1ZRB2"/>